<gene>
    <name evidence="1" type="ORF">BN59_00458</name>
</gene>
<dbReference type="OrthoDB" id="5649225at2"/>
<name>A0A078KTA5_9GAMM</name>
<dbReference type="eggNOG" id="ENOG5033HTG">
    <property type="taxonomic scope" value="Bacteria"/>
</dbReference>
<proteinExistence type="predicted"/>
<keyword evidence="2" id="KW-1185">Reference proteome</keyword>
<dbReference type="RefSeq" id="WP_043872782.1">
    <property type="nucleotide sequence ID" value="NZ_CCVW01000001.1"/>
</dbReference>
<dbReference type="AlphaFoldDB" id="A0A078KTA5"/>
<organism evidence="1 2">
    <name type="scientific">Legionella massiliensis</name>
    <dbReference type="NCBI Taxonomy" id="1034943"/>
    <lineage>
        <taxon>Bacteria</taxon>
        <taxon>Pseudomonadati</taxon>
        <taxon>Pseudomonadota</taxon>
        <taxon>Gammaproteobacteria</taxon>
        <taxon>Legionellales</taxon>
        <taxon>Legionellaceae</taxon>
        <taxon>Legionella</taxon>
    </lineage>
</organism>
<evidence type="ECO:0000313" key="2">
    <source>
        <dbReference type="Proteomes" id="UP000044071"/>
    </source>
</evidence>
<accession>A0A078KTA5</accession>
<sequence length="906" mass="102303">MSLPMKALRYGQFKVKTTGETVPPSGHEVLQVEFTDADGQLKTGFYKPLAADYPPLLAKYSVAAGIAMRLSLGDRAAEDRLVFDDSGKNIVGTISIAVPGYKPLLSSGSTVPVDVQEKEQVCPSVETLLQENAAELLIASWYRKCDDRHPGNFSLAGLIDWDMLLYNITHILKGGRYIDGILKPIPQKAMGLRASDLDNFPNIEGRTHWPANTRPGNFNYYKHHLAAESFKSLAANPALETNDGPVSFQEQMFSALLKELLTFDPEVLRARLQEYFGDMTLDYQSLETSKREALEAQYPQLFNKEANGKSFVDHMMAVFQREYDELRSTVVLYMGCESNSFGVPVTSFASFLRNKPSAFKKISDWVDMQSAKMEENWNKNKERILKPEENAAKLIPGANFVAPEGRFNKAKMKQRYHKFWRDAHAPMLGAILDDAKLLANDLANTLRSDRPISLAQSVLQMPKNEGEITEAWMLLGDPDGISESKTTDCEPNNEQRRGLIILEKFIADLHRRSDLYFKLKDEQLTPENNCSFIADVERILQECESNLYRALGNEGSSVWAREFTKIAQDLQQLTGGLNFERHLRSKDQKLHADMQHDFVALYKRKHTDKNVVISCLNALFDWADSLESGVLDDYIRTIIKDCYEASPYNFTAKRSRGTQVREYLKSTTEPSGANRLAAILSTGGCANTSLNTQLIATLIPQMLQDTNQVDVNLLSVRSACMREQLDKLLYTQKAREFVLGNERFAHVYAKINMEHFNNRMYSWISNLPRKDFKILVEDALKLYEPFSFNWFSGKVRGPKVRGYLDDERGLSNEKVLAFIFAEGGLETNSLNTILFEKILALMKTEILADSNIPKDASSQIVLNAEISPVPPCPILSSLEVYAKPRTFEQKPIAGLKRSRDHESCTV</sequence>
<dbReference type="EMBL" id="CCSB01000001">
    <property type="protein sequence ID" value="CDZ76192.1"/>
    <property type="molecule type" value="Genomic_DNA"/>
</dbReference>
<evidence type="ECO:0000313" key="1">
    <source>
        <dbReference type="EMBL" id="CDZ76192.1"/>
    </source>
</evidence>
<reference evidence="1 2" key="1">
    <citation type="submission" date="2014-06" db="EMBL/GenBank/DDBJ databases">
        <authorList>
            <person name="Urmite Genomes Urmite Genomes"/>
        </authorList>
    </citation>
    <scope>NUCLEOTIDE SEQUENCE [LARGE SCALE GENOMIC DNA]</scope>
</reference>
<protein>
    <submittedName>
        <fullName evidence="1">Uncharacterized protein</fullName>
    </submittedName>
</protein>
<dbReference type="Proteomes" id="UP000044071">
    <property type="component" value="Unassembled WGS sequence"/>
</dbReference>